<dbReference type="CDD" id="cd00950">
    <property type="entry name" value="DHDPS"/>
    <property type="match status" value="1"/>
</dbReference>
<evidence type="ECO:0000256" key="4">
    <source>
        <dbReference type="ARBA" id="ARBA00012086"/>
    </source>
</evidence>
<dbReference type="PRINTS" id="PR00146">
    <property type="entry name" value="DHPICSNTHASE"/>
</dbReference>
<evidence type="ECO:0000256" key="9">
    <source>
        <dbReference type="ARBA" id="ARBA00023239"/>
    </source>
</evidence>
<dbReference type="InterPro" id="IPR005263">
    <property type="entry name" value="DapA"/>
</dbReference>
<keyword evidence="17" id="KW-1185">Reference proteome</keyword>
<comment type="catalytic activity">
    <reaction evidence="11 12">
        <text>L-aspartate 4-semialdehyde + pyruvate = (2S,4S)-4-hydroxy-2,3,4,5-tetrahydrodipicolinate + H2O + H(+)</text>
        <dbReference type="Rhea" id="RHEA:34171"/>
        <dbReference type="ChEBI" id="CHEBI:15361"/>
        <dbReference type="ChEBI" id="CHEBI:15377"/>
        <dbReference type="ChEBI" id="CHEBI:15378"/>
        <dbReference type="ChEBI" id="CHEBI:67139"/>
        <dbReference type="ChEBI" id="CHEBI:537519"/>
        <dbReference type="EC" id="4.3.3.7"/>
    </reaction>
</comment>
<keyword evidence="5 12" id="KW-0963">Cytoplasm</keyword>
<dbReference type="GO" id="GO:0005829">
    <property type="term" value="C:cytosol"/>
    <property type="evidence" value="ECO:0007669"/>
    <property type="project" value="TreeGrafter"/>
</dbReference>
<feature type="binding site" evidence="12 15">
    <location>
        <position position="217"/>
    </location>
    <ligand>
        <name>pyruvate</name>
        <dbReference type="ChEBI" id="CHEBI:15361"/>
    </ligand>
</feature>
<comment type="caution">
    <text evidence="12">Was originally thought to be a dihydrodipicolinate synthase (DHDPS), catalyzing the condensation of (S)-aspartate-beta-semialdehyde [(S)-ASA] and pyruvate to dihydrodipicolinate (DHDP). However, it was shown in E.coli that the product of the enzymatic reaction is not dihydrodipicolinate but in fact (4S)-4-hydroxy-2,3,4,5-tetrahydro-(2S)-dipicolinic acid (HTPA), and that the consecutive dehydration reaction leading to DHDP is not spontaneous but catalyzed by DapB.</text>
</comment>
<dbReference type="Pfam" id="PF00701">
    <property type="entry name" value="DHDPS"/>
    <property type="match status" value="1"/>
</dbReference>
<feature type="site" description="Part of a proton relay during catalysis" evidence="12">
    <location>
        <position position="60"/>
    </location>
</feature>
<dbReference type="PANTHER" id="PTHR12128">
    <property type="entry name" value="DIHYDRODIPICOLINATE SYNTHASE"/>
    <property type="match status" value="1"/>
</dbReference>
<dbReference type="Gene3D" id="3.20.20.70">
    <property type="entry name" value="Aldolase class I"/>
    <property type="match status" value="1"/>
</dbReference>
<feature type="binding site" evidence="12 15">
    <location>
        <position position="61"/>
    </location>
    <ligand>
        <name>pyruvate</name>
        <dbReference type="ChEBI" id="CHEBI:15361"/>
    </ligand>
</feature>
<evidence type="ECO:0000256" key="2">
    <source>
        <dbReference type="ARBA" id="ARBA00005120"/>
    </source>
</evidence>
<dbReference type="RefSeq" id="WP_121159037.1">
    <property type="nucleotide sequence ID" value="NZ_RBKT01000001.1"/>
</dbReference>
<name>A0A495JRZ0_9ACTN</name>
<evidence type="ECO:0000256" key="15">
    <source>
        <dbReference type="PIRSR" id="PIRSR001365-2"/>
    </source>
</evidence>
<dbReference type="OrthoDB" id="9782828at2"/>
<evidence type="ECO:0000256" key="1">
    <source>
        <dbReference type="ARBA" id="ARBA00003294"/>
    </source>
</evidence>
<dbReference type="InterPro" id="IPR020625">
    <property type="entry name" value="Schiff_base-form_aldolases_AS"/>
</dbReference>
<evidence type="ECO:0000256" key="7">
    <source>
        <dbReference type="ARBA" id="ARBA00022915"/>
    </source>
</evidence>
<evidence type="ECO:0000256" key="6">
    <source>
        <dbReference type="ARBA" id="ARBA00022605"/>
    </source>
</evidence>
<dbReference type="GO" id="GO:0019877">
    <property type="term" value="P:diaminopimelate biosynthetic process"/>
    <property type="evidence" value="ECO:0007669"/>
    <property type="project" value="UniProtKB-UniRule"/>
</dbReference>
<evidence type="ECO:0000256" key="8">
    <source>
        <dbReference type="ARBA" id="ARBA00023154"/>
    </source>
</evidence>
<dbReference type="InterPro" id="IPR013785">
    <property type="entry name" value="Aldolase_TIM"/>
</dbReference>
<dbReference type="PROSITE" id="PS00665">
    <property type="entry name" value="DHDPS_1"/>
    <property type="match status" value="1"/>
</dbReference>
<evidence type="ECO:0000256" key="10">
    <source>
        <dbReference type="ARBA" id="ARBA00023270"/>
    </source>
</evidence>
<dbReference type="EMBL" id="RBKT01000001">
    <property type="protein sequence ID" value="RKR90829.1"/>
    <property type="molecule type" value="Genomic_DNA"/>
</dbReference>
<evidence type="ECO:0000256" key="5">
    <source>
        <dbReference type="ARBA" id="ARBA00022490"/>
    </source>
</evidence>
<evidence type="ECO:0000256" key="13">
    <source>
        <dbReference type="PIRNR" id="PIRNR001365"/>
    </source>
</evidence>
<reference evidence="16 17" key="1">
    <citation type="submission" date="2018-10" db="EMBL/GenBank/DDBJ databases">
        <title>Sequencing the genomes of 1000 actinobacteria strains.</title>
        <authorList>
            <person name="Klenk H.-P."/>
        </authorList>
    </citation>
    <scope>NUCLEOTIDE SEQUENCE [LARGE SCALE GENOMIC DNA]</scope>
    <source>
        <strain evidence="16 17">DSM 45175</strain>
    </source>
</reference>
<evidence type="ECO:0000256" key="12">
    <source>
        <dbReference type="HAMAP-Rule" id="MF_00418"/>
    </source>
</evidence>
<keyword evidence="6 12" id="KW-0028">Amino-acid biosynthesis</keyword>
<comment type="function">
    <text evidence="1 12">Catalyzes the condensation of (S)-aspartate-beta-semialdehyde [(S)-ASA] and pyruvate to 4-hydroxy-tetrahydrodipicolinate (HTPA).</text>
</comment>
<dbReference type="InterPro" id="IPR002220">
    <property type="entry name" value="DapA-like"/>
</dbReference>
<evidence type="ECO:0000256" key="14">
    <source>
        <dbReference type="PIRSR" id="PIRSR001365-1"/>
    </source>
</evidence>
<dbReference type="AlphaFoldDB" id="A0A495JRZ0"/>
<keyword evidence="9 12" id="KW-0456">Lyase</keyword>
<dbReference type="HAMAP" id="MF_00418">
    <property type="entry name" value="DapA"/>
    <property type="match status" value="1"/>
</dbReference>
<dbReference type="SMART" id="SM01130">
    <property type="entry name" value="DHDPS"/>
    <property type="match status" value="1"/>
</dbReference>
<dbReference type="PROSITE" id="PS00666">
    <property type="entry name" value="DHDPS_2"/>
    <property type="match status" value="1"/>
</dbReference>
<dbReference type="Proteomes" id="UP000277671">
    <property type="component" value="Unassembled WGS sequence"/>
</dbReference>
<proteinExistence type="inferred from homology"/>
<dbReference type="PANTHER" id="PTHR12128:SF66">
    <property type="entry name" value="4-HYDROXY-2-OXOGLUTARATE ALDOLASE, MITOCHONDRIAL"/>
    <property type="match status" value="1"/>
</dbReference>
<dbReference type="NCBIfam" id="TIGR00674">
    <property type="entry name" value="dapA"/>
    <property type="match status" value="1"/>
</dbReference>
<dbReference type="InterPro" id="IPR020624">
    <property type="entry name" value="Schiff_base-form_aldolases_CS"/>
</dbReference>
<comment type="similarity">
    <text evidence="3 12 13">Belongs to the DapA family.</text>
</comment>
<dbReference type="EC" id="4.3.3.7" evidence="4 12"/>
<accession>A0A495JRZ0</accession>
<keyword evidence="7 12" id="KW-0220">Diaminopimelate biosynthesis</keyword>
<dbReference type="PIRSF" id="PIRSF001365">
    <property type="entry name" value="DHDPS"/>
    <property type="match status" value="1"/>
</dbReference>
<comment type="pathway">
    <text evidence="2 12">Amino-acid biosynthesis; L-lysine biosynthesis via DAP pathway; (S)-tetrahydrodipicolinate from L-aspartate: step 3/4.</text>
</comment>
<dbReference type="GO" id="GO:0008840">
    <property type="term" value="F:4-hydroxy-tetrahydrodipicolinate synthase activity"/>
    <property type="evidence" value="ECO:0007669"/>
    <property type="project" value="UniProtKB-UniRule"/>
</dbReference>
<keyword evidence="10 12" id="KW-0704">Schiff base</keyword>
<comment type="subunit">
    <text evidence="12">Homotetramer; dimer of dimers.</text>
</comment>
<dbReference type="UniPathway" id="UPA00034">
    <property type="reaction ID" value="UER00017"/>
</dbReference>
<comment type="caution">
    <text evidence="16">The sequence shown here is derived from an EMBL/GenBank/DDBJ whole genome shotgun (WGS) entry which is preliminary data.</text>
</comment>
<keyword evidence="8 12" id="KW-0457">Lysine biosynthesis</keyword>
<dbReference type="GO" id="GO:0009089">
    <property type="term" value="P:lysine biosynthetic process via diaminopimelate"/>
    <property type="evidence" value="ECO:0007669"/>
    <property type="project" value="UniProtKB-UniRule"/>
</dbReference>
<evidence type="ECO:0000256" key="11">
    <source>
        <dbReference type="ARBA" id="ARBA00047836"/>
    </source>
</evidence>
<dbReference type="SUPFAM" id="SSF51569">
    <property type="entry name" value="Aldolase"/>
    <property type="match status" value="1"/>
</dbReference>
<organism evidence="16 17">
    <name type="scientific">Micromonospora pisi</name>
    <dbReference type="NCBI Taxonomy" id="589240"/>
    <lineage>
        <taxon>Bacteria</taxon>
        <taxon>Bacillati</taxon>
        <taxon>Actinomycetota</taxon>
        <taxon>Actinomycetes</taxon>
        <taxon>Micromonosporales</taxon>
        <taxon>Micromonosporaceae</taxon>
        <taxon>Micromonospora</taxon>
    </lineage>
</organism>
<evidence type="ECO:0000313" key="17">
    <source>
        <dbReference type="Proteomes" id="UP000277671"/>
    </source>
</evidence>
<evidence type="ECO:0000256" key="3">
    <source>
        <dbReference type="ARBA" id="ARBA00007592"/>
    </source>
</evidence>
<evidence type="ECO:0000313" key="16">
    <source>
        <dbReference type="EMBL" id="RKR90829.1"/>
    </source>
</evidence>
<feature type="active site" description="Schiff-base intermediate with substrate" evidence="12 14">
    <location>
        <position position="177"/>
    </location>
</feature>
<gene>
    <name evidence="12" type="primary">dapA</name>
    <name evidence="16" type="ORF">BDK92_5212</name>
</gene>
<sequence length="308" mass="32186">MTHDHPAAADRAVSRPFGRLLTAMVTPFTPDGSLDLDGAARLATYLVDEQANDALVISGTTGESPTTTDAEKEQLLRAVVEAVGDRAKVVAGVGTNDTRHTIELAVSAEKAGAHGLLVVTPYYSKPPQSGLLRHFTSVADATGLPVMLYDIPHRSGVPIATETLVRLAEHDRIVGVKDAKGDLTATSWVTSRTDLAVYSGEDSLTLASLAVGGVGLVGTSTHFTGALAKQMIEAYDRGDNATALLLHRRLLPLFTGIFRTQGTILVKAGLAASGRPAGPVRPPLVDATEAELAQLRVDCADAGLELPA</sequence>
<comment type="subcellular location">
    <subcellularLocation>
        <location evidence="12">Cytoplasm</location>
    </subcellularLocation>
</comment>
<feature type="site" description="Part of a proton relay during catalysis" evidence="12">
    <location>
        <position position="123"/>
    </location>
</feature>
<protein>
    <recommendedName>
        <fullName evidence="4 12">4-hydroxy-tetrahydrodipicolinate synthase</fullName>
        <shortName evidence="12">HTPA synthase</shortName>
        <ecNumber evidence="4 12">4.3.3.7</ecNumber>
    </recommendedName>
</protein>
<feature type="active site" description="Proton donor/acceptor" evidence="12 14">
    <location>
        <position position="149"/>
    </location>
</feature>